<dbReference type="Proteomes" id="UP000830395">
    <property type="component" value="Chromosome 14"/>
</dbReference>
<name>A0ACC5YXH9_9TELE</name>
<reference evidence="1" key="1">
    <citation type="submission" date="2020-02" db="EMBL/GenBank/DDBJ databases">
        <title>Genome sequencing of the panga catfish, Pangasius djambal.</title>
        <authorList>
            <person name="Wen M."/>
            <person name="Zahm M."/>
            <person name="Roques C."/>
            <person name="Cabau C."/>
            <person name="Klopp C."/>
            <person name="Donnadieu C."/>
            <person name="Jouanno E."/>
            <person name="Avarre J.-C."/>
            <person name="Campet M."/>
            <person name="Ha T."/>
            <person name="Dugue R."/>
            <person name="Lampietro C."/>
            <person name="Louis A."/>
            <person name="Herpin A."/>
            <person name="Echchiki A."/>
            <person name="Berthelot C."/>
            <person name="Parey E."/>
            <person name="Roest-Crollius H."/>
            <person name="Braasch I."/>
            <person name="Postlethwait J.H."/>
            <person name="Bobe J."/>
            <person name="Montfort J."/>
            <person name="Bouchez O."/>
            <person name="Begum T."/>
            <person name="Schartl M."/>
            <person name="Gustiano R."/>
            <person name="Guiguen Y."/>
        </authorList>
    </citation>
    <scope>NUCLEOTIDE SEQUENCE</scope>
    <source>
        <strain evidence="1">Pdj_M5554</strain>
    </source>
</reference>
<dbReference type="EMBL" id="CM040988">
    <property type="protein sequence ID" value="MCJ8740105.1"/>
    <property type="molecule type" value="Genomic_DNA"/>
</dbReference>
<organism evidence="1 2">
    <name type="scientific">Pangasius djambal</name>
    <dbReference type="NCBI Taxonomy" id="1691987"/>
    <lineage>
        <taxon>Eukaryota</taxon>
        <taxon>Metazoa</taxon>
        <taxon>Chordata</taxon>
        <taxon>Craniata</taxon>
        <taxon>Vertebrata</taxon>
        <taxon>Euteleostomi</taxon>
        <taxon>Actinopterygii</taxon>
        <taxon>Neopterygii</taxon>
        <taxon>Teleostei</taxon>
        <taxon>Ostariophysi</taxon>
        <taxon>Siluriformes</taxon>
        <taxon>Pangasiidae</taxon>
        <taxon>Pangasius</taxon>
    </lineage>
</organism>
<protein>
    <submittedName>
        <fullName evidence="1">Uncharacterized protein</fullName>
    </submittedName>
</protein>
<evidence type="ECO:0000313" key="1">
    <source>
        <dbReference type="EMBL" id="MCJ8740105.1"/>
    </source>
</evidence>
<proteinExistence type="predicted"/>
<comment type="caution">
    <text evidence="1">The sequence shown here is derived from an EMBL/GenBank/DDBJ whole genome shotgun (WGS) entry which is preliminary data.</text>
</comment>
<keyword evidence="2" id="KW-1185">Reference proteome</keyword>
<accession>A0ACC5YXH9</accession>
<sequence length="483" mass="52269">MAESLPSAFLRRLRSFIPVEFTKEVKELSALALPVFLSYVMVYLIGFVSVVFCGHLGRTILAGVALATAIINVSAVSIGYGLASACSTLISQPLAVDTPHCRQELLAGAVTLFSPSFQKPPFSVRRRYQVQTPRASLSPCRGDSPVFFERPDQCPAADASDVVSFGATEDEPLDDSMSLAASNAEDISGSPFDPAPSPSMDSSVTKTSTDTKLFRVLSKAVEELGLEWSTPEEPTRSRLDEWFLPGCRQAPRQRAAPFFPEVHDELTKSWRAPYSARLRTSVSSAFSTVDGAVEKGYEKLPPLDESVAAHLCPPTAIGWRAKVAHPSKLCRTTSALAGRAYSSAGQEASALHSMAVLQVFQAKLLQVMDESGPDSAAFKELRSATDLALRATKATAQAIGRSMANLVVLERHLWLNLTEIKEVDKVPFLEGFAERFTDAQKSSQALQHFLPKRSSSASATNRPKPAPTQQPARATLALTQPTR</sequence>
<evidence type="ECO:0000313" key="2">
    <source>
        <dbReference type="Proteomes" id="UP000830395"/>
    </source>
</evidence>
<gene>
    <name evidence="1" type="ORF">PDJAM_G00055060</name>
</gene>